<dbReference type="Proteomes" id="UP000808146">
    <property type="component" value="Unassembled WGS sequence"/>
</dbReference>
<organism evidence="1 2">
    <name type="scientific">Candidatus Dechloromonas phosphorivorans</name>
    <dbReference type="NCBI Taxonomy" id="2899244"/>
    <lineage>
        <taxon>Bacteria</taxon>
        <taxon>Pseudomonadati</taxon>
        <taxon>Pseudomonadota</taxon>
        <taxon>Betaproteobacteria</taxon>
        <taxon>Rhodocyclales</taxon>
        <taxon>Azonexaceae</taxon>
        <taxon>Dechloromonas</taxon>
    </lineage>
</organism>
<dbReference type="AlphaFoldDB" id="A0A9D7LN44"/>
<comment type="caution">
    <text evidence="1">The sequence shown here is derived from an EMBL/GenBank/DDBJ whole genome shotgun (WGS) entry which is preliminary data.</text>
</comment>
<sequence>MNDRFGAILELNDRNGAKIRAAGHGPDRVKTLSEFGGSGAAVCQFGLELPKYLDEAEDGGQKRTFSGPHGLD</sequence>
<dbReference type="EMBL" id="JADKBR010000001">
    <property type="protein sequence ID" value="MBK8888953.1"/>
    <property type="molecule type" value="Genomic_DNA"/>
</dbReference>
<gene>
    <name evidence="1" type="ORF">IPN75_00545</name>
</gene>
<accession>A0A9D7LN44</accession>
<evidence type="ECO:0000313" key="1">
    <source>
        <dbReference type="EMBL" id="MBK8888953.1"/>
    </source>
</evidence>
<evidence type="ECO:0000313" key="2">
    <source>
        <dbReference type="Proteomes" id="UP000808146"/>
    </source>
</evidence>
<reference evidence="1" key="1">
    <citation type="submission" date="2020-10" db="EMBL/GenBank/DDBJ databases">
        <title>Connecting structure to function with the recovery of over 1000 high-quality activated sludge metagenome-assembled genomes encoding full-length rRNA genes using long-read sequencing.</title>
        <authorList>
            <person name="Singleton C.M."/>
            <person name="Petriglieri F."/>
            <person name="Kristensen J.M."/>
            <person name="Kirkegaard R.H."/>
            <person name="Michaelsen T.Y."/>
            <person name="Andersen M.H."/>
            <person name="Karst S.M."/>
            <person name="Dueholm M.S."/>
            <person name="Nielsen P.H."/>
            <person name="Albertsen M."/>
        </authorList>
    </citation>
    <scope>NUCLEOTIDE SEQUENCE</scope>
    <source>
        <strain evidence="1">OdNE_18-Q3-R46-58_BAT3C.305</strain>
    </source>
</reference>
<protein>
    <submittedName>
        <fullName evidence="1">Uncharacterized protein</fullName>
    </submittedName>
</protein>
<name>A0A9D7LN44_9RHOO</name>
<proteinExistence type="predicted"/>